<evidence type="ECO:0000256" key="1">
    <source>
        <dbReference type="SAM" id="MobiDB-lite"/>
    </source>
</evidence>
<evidence type="ECO:0000313" key="3">
    <source>
        <dbReference type="Proteomes" id="UP000037023"/>
    </source>
</evidence>
<dbReference type="Proteomes" id="UP000037023">
    <property type="component" value="Unassembled WGS sequence"/>
</dbReference>
<feature type="region of interest" description="Disordered" evidence="1">
    <location>
        <begin position="64"/>
        <end position="111"/>
    </location>
</feature>
<dbReference type="PATRIC" id="fig|1938.6.peg.454"/>
<evidence type="ECO:0000313" key="2">
    <source>
        <dbReference type="EMBL" id="KOG36333.1"/>
    </source>
</evidence>
<accession>A0A0L8LDJ3</accession>
<gene>
    <name evidence="2" type="ORF">ADK34_02135</name>
</gene>
<feature type="compositionally biased region" description="Pro residues" evidence="1">
    <location>
        <begin position="102"/>
        <end position="111"/>
    </location>
</feature>
<organism evidence="2 3">
    <name type="scientific">Streptomyces viridochromogenes</name>
    <dbReference type="NCBI Taxonomy" id="1938"/>
    <lineage>
        <taxon>Bacteria</taxon>
        <taxon>Bacillati</taxon>
        <taxon>Actinomycetota</taxon>
        <taxon>Actinomycetes</taxon>
        <taxon>Kitasatosporales</taxon>
        <taxon>Streptomycetaceae</taxon>
        <taxon>Streptomyces</taxon>
    </lineage>
</organism>
<proteinExistence type="predicted"/>
<feature type="region of interest" description="Disordered" evidence="1">
    <location>
        <begin position="1"/>
        <end position="26"/>
    </location>
</feature>
<name>A0A0L8LDJ3_STRVR</name>
<comment type="caution">
    <text evidence="2">The sequence shown here is derived from an EMBL/GenBank/DDBJ whole genome shotgun (WGS) entry which is preliminary data.</text>
</comment>
<protein>
    <submittedName>
        <fullName evidence="2">Uncharacterized protein</fullName>
    </submittedName>
</protein>
<dbReference type="AlphaFoldDB" id="A0A0L8LDJ3"/>
<sequence length="111" mass="12043">MHAYDPFLQPHPSQIPAMRPAQDVAAGASPTPIYDALYSEYRRSFRTLPGDRSGEEELAFRAFGAGGYGHGQGHRHTPAHPTAWSAQHPQPFTPAVTHPKAALPPGPRRGL</sequence>
<dbReference type="EMBL" id="LGUP01000007">
    <property type="protein sequence ID" value="KOG36333.1"/>
    <property type="molecule type" value="Genomic_DNA"/>
</dbReference>
<reference evidence="2 3" key="1">
    <citation type="submission" date="2015-06" db="EMBL/GenBank/DDBJ databases">
        <authorList>
            <person name="Hoefler B.C."/>
            <person name="Straight P.D."/>
        </authorList>
    </citation>
    <scope>NUCLEOTIDE SEQUENCE [LARGE SCALE GENOMIC DNA]</scope>
    <source>
        <strain evidence="2 3">NRRL 3427</strain>
    </source>
</reference>